<dbReference type="Proteomes" id="UP000033072">
    <property type="component" value="Chromosome"/>
</dbReference>
<keyword evidence="5" id="KW-1185">Reference proteome</keyword>
<evidence type="ECO:0000313" key="5">
    <source>
        <dbReference type="Proteomes" id="UP000033072"/>
    </source>
</evidence>
<dbReference type="AlphaFoldDB" id="A0A0E3S0J4"/>
<evidence type="ECO:0000259" key="1">
    <source>
        <dbReference type="Pfam" id="PF09883"/>
    </source>
</evidence>
<dbReference type="InterPro" id="IPR016757">
    <property type="entry name" value="UCP019322"/>
</dbReference>
<dbReference type="PATRIC" id="fig|1434111.4.peg.1147"/>
<dbReference type="KEGG" id="mls:MSLAZ_0898"/>
<dbReference type="GeneID" id="24805610"/>
<dbReference type="RefSeq" id="WP_048124925.1">
    <property type="nucleotide sequence ID" value="NZ_CP009515.1"/>
</dbReference>
<evidence type="ECO:0000259" key="2">
    <source>
        <dbReference type="Pfam" id="PF24872"/>
    </source>
</evidence>
<evidence type="ECO:0000259" key="3">
    <source>
        <dbReference type="Pfam" id="PF24873"/>
    </source>
</evidence>
<accession>A0A0E3S0J4</accession>
<feature type="domain" description="DUF2110" evidence="2">
    <location>
        <begin position="3"/>
        <end position="72"/>
    </location>
</feature>
<dbReference type="Pfam" id="PF09883">
    <property type="entry name" value="DUF2110"/>
    <property type="match status" value="1"/>
</dbReference>
<dbReference type="OrthoDB" id="120309at2157"/>
<sequence length="232" mass="25626">MKKVVTLQHIYGKNRDRMAELLKSLVENELKDLKVKVEVSITPENWAEFSLEGEDDIVSANLLTSRYGSPATKAETGKVYLGFLQAFPEDAFVVNIGVPLRVEAEELKALGSGKPKQLASRFGLVSHLPVEVEVFEGNKKAKARFTKKQLDIWWGWKKASTDRVVINGATRSEIKSAIKRTGHGRDIYEVERLGLLEHAIVCREKTDGPGIVAAIGPRLKSEMGVVIGDSGK</sequence>
<dbReference type="HOGENOM" id="CLU_082927_0_0_2"/>
<dbReference type="Pfam" id="PF24872">
    <property type="entry name" value="DUF2110_N"/>
    <property type="match status" value="1"/>
</dbReference>
<evidence type="ECO:0008006" key="6">
    <source>
        <dbReference type="Google" id="ProtNLM"/>
    </source>
</evidence>
<gene>
    <name evidence="4" type="ORF">MSLAZ_0898</name>
</gene>
<feature type="domain" description="DUF2110" evidence="1">
    <location>
        <begin position="74"/>
        <end position="157"/>
    </location>
</feature>
<proteinExistence type="predicted"/>
<organism evidence="4 5">
    <name type="scientific">Methanosarcina lacustris Z-7289</name>
    <dbReference type="NCBI Taxonomy" id="1434111"/>
    <lineage>
        <taxon>Archaea</taxon>
        <taxon>Methanobacteriati</taxon>
        <taxon>Methanobacteriota</taxon>
        <taxon>Stenosarchaea group</taxon>
        <taxon>Methanomicrobia</taxon>
        <taxon>Methanosarcinales</taxon>
        <taxon>Methanosarcinaceae</taxon>
        <taxon>Methanosarcina</taxon>
    </lineage>
</organism>
<protein>
    <recommendedName>
        <fullName evidence="6">DUF2110 family protein</fullName>
    </recommendedName>
</protein>
<reference evidence="4 5" key="1">
    <citation type="submission" date="2014-07" db="EMBL/GenBank/DDBJ databases">
        <title>Methanogenic archaea and the global carbon cycle.</title>
        <authorList>
            <person name="Henriksen J.R."/>
            <person name="Luke J."/>
            <person name="Reinhart S."/>
            <person name="Benedict M.N."/>
            <person name="Youngblut N.D."/>
            <person name="Metcalf M.E."/>
            <person name="Whitaker R.J."/>
            <person name="Metcalf W.W."/>
        </authorList>
    </citation>
    <scope>NUCLEOTIDE SEQUENCE [LARGE SCALE GENOMIC DNA]</scope>
    <source>
        <strain evidence="4 5">Z-7289</strain>
    </source>
</reference>
<dbReference type="STRING" id="1434111.MSLAZ_0898"/>
<name>A0A0E3S0J4_9EURY</name>
<dbReference type="InterPro" id="IPR056757">
    <property type="entry name" value="DUF2110_C"/>
</dbReference>
<dbReference type="Pfam" id="PF24873">
    <property type="entry name" value="DUF2110_C"/>
    <property type="match status" value="1"/>
</dbReference>
<dbReference type="EMBL" id="CP009515">
    <property type="protein sequence ID" value="AKB74159.1"/>
    <property type="molecule type" value="Genomic_DNA"/>
</dbReference>
<dbReference type="InterPro" id="IPR056756">
    <property type="entry name" value="DUF2110_central"/>
</dbReference>
<dbReference type="InterPro" id="IPR056758">
    <property type="entry name" value="DUF2110_N"/>
</dbReference>
<feature type="domain" description="DUF2110" evidence="3">
    <location>
        <begin position="161"/>
        <end position="227"/>
    </location>
</feature>
<evidence type="ECO:0000313" key="4">
    <source>
        <dbReference type="EMBL" id="AKB74159.1"/>
    </source>
</evidence>
<dbReference type="PIRSF" id="PIRSF019322">
    <property type="entry name" value="UCP019322"/>
    <property type="match status" value="1"/>
</dbReference>